<dbReference type="Proteomes" id="UP000001292">
    <property type="component" value="Unassembled WGS sequence"/>
</dbReference>
<sequence length="123" mass="13957">MPKHQSSVEVTPNLNQKSLLASLMADNRYTRGTRRKQLTVLASKPEAQMQIPEEQREQQLLVCQAGWDEVGGAPWFEVAKVLKLQPWCSRNVCNRDFDWYLGTAMKPIHLTGLLGATALKKKH</sequence>
<proteinExistence type="predicted"/>
<dbReference type="OMA" id="LMADNRY"/>
<gene>
    <name evidence="1" type="primary">Dsec\GM14838</name>
    <name evidence="1" type="ORF">Dsec_GM14838</name>
</gene>
<accession>B4HXG9</accession>
<evidence type="ECO:0000313" key="2">
    <source>
        <dbReference type="Proteomes" id="UP000001292"/>
    </source>
</evidence>
<dbReference type="EMBL" id="CH480818">
    <property type="protein sequence ID" value="EDW51749.1"/>
    <property type="molecule type" value="Genomic_DNA"/>
</dbReference>
<evidence type="ECO:0000313" key="1">
    <source>
        <dbReference type="EMBL" id="EDW51749.1"/>
    </source>
</evidence>
<keyword evidence="2" id="KW-1185">Reference proteome</keyword>
<reference evidence="1 2" key="1">
    <citation type="journal article" date="2007" name="Nature">
        <title>Evolution of genes and genomes on the Drosophila phylogeny.</title>
        <authorList>
            <consortium name="Drosophila 12 Genomes Consortium"/>
            <person name="Clark A.G."/>
            <person name="Eisen M.B."/>
            <person name="Smith D.R."/>
            <person name="Bergman C.M."/>
            <person name="Oliver B."/>
            <person name="Markow T.A."/>
            <person name="Kaufman T.C."/>
            <person name="Kellis M."/>
            <person name="Gelbart W."/>
            <person name="Iyer V.N."/>
            <person name="Pollard D.A."/>
            <person name="Sackton T.B."/>
            <person name="Larracuente A.M."/>
            <person name="Singh N.D."/>
            <person name="Abad J.P."/>
            <person name="Abt D.N."/>
            <person name="Adryan B."/>
            <person name="Aguade M."/>
            <person name="Akashi H."/>
            <person name="Anderson W.W."/>
            <person name="Aquadro C.F."/>
            <person name="Ardell D.H."/>
            <person name="Arguello R."/>
            <person name="Artieri C.G."/>
            <person name="Barbash D.A."/>
            <person name="Barker D."/>
            <person name="Barsanti P."/>
            <person name="Batterham P."/>
            <person name="Batzoglou S."/>
            <person name="Begun D."/>
            <person name="Bhutkar A."/>
            <person name="Blanco E."/>
            <person name="Bosak S.A."/>
            <person name="Bradley R.K."/>
            <person name="Brand A.D."/>
            <person name="Brent M.R."/>
            <person name="Brooks A.N."/>
            <person name="Brown R.H."/>
            <person name="Butlin R.K."/>
            <person name="Caggese C."/>
            <person name="Calvi B.R."/>
            <person name="Bernardo de Carvalho A."/>
            <person name="Caspi A."/>
            <person name="Castrezana S."/>
            <person name="Celniker S.E."/>
            <person name="Chang J.L."/>
            <person name="Chapple C."/>
            <person name="Chatterji S."/>
            <person name="Chinwalla A."/>
            <person name="Civetta A."/>
            <person name="Clifton S.W."/>
            <person name="Comeron J.M."/>
            <person name="Costello J.C."/>
            <person name="Coyne J.A."/>
            <person name="Daub J."/>
            <person name="David R.G."/>
            <person name="Delcher A.L."/>
            <person name="Delehaunty K."/>
            <person name="Do C.B."/>
            <person name="Ebling H."/>
            <person name="Edwards K."/>
            <person name="Eickbush T."/>
            <person name="Evans J.D."/>
            <person name="Filipski A."/>
            <person name="Findeiss S."/>
            <person name="Freyhult E."/>
            <person name="Fulton L."/>
            <person name="Fulton R."/>
            <person name="Garcia A.C."/>
            <person name="Gardiner A."/>
            <person name="Garfield D.A."/>
            <person name="Garvin B.E."/>
            <person name="Gibson G."/>
            <person name="Gilbert D."/>
            <person name="Gnerre S."/>
            <person name="Godfrey J."/>
            <person name="Good R."/>
            <person name="Gotea V."/>
            <person name="Gravely B."/>
            <person name="Greenberg A.J."/>
            <person name="Griffiths-Jones S."/>
            <person name="Gross S."/>
            <person name="Guigo R."/>
            <person name="Gustafson E.A."/>
            <person name="Haerty W."/>
            <person name="Hahn M.W."/>
            <person name="Halligan D.L."/>
            <person name="Halpern A.L."/>
            <person name="Halter G.M."/>
            <person name="Han M.V."/>
            <person name="Heger A."/>
            <person name="Hillier L."/>
            <person name="Hinrichs A.S."/>
            <person name="Holmes I."/>
            <person name="Hoskins R.A."/>
            <person name="Hubisz M.J."/>
            <person name="Hultmark D."/>
            <person name="Huntley M.A."/>
            <person name="Jaffe D.B."/>
            <person name="Jagadeeshan S."/>
            <person name="Jeck W.R."/>
            <person name="Johnson J."/>
            <person name="Jones C.D."/>
            <person name="Jordan W.C."/>
            <person name="Karpen G.H."/>
            <person name="Kataoka E."/>
            <person name="Keightley P.D."/>
            <person name="Kheradpour P."/>
            <person name="Kirkness E.F."/>
            <person name="Koerich L.B."/>
            <person name="Kristiansen K."/>
            <person name="Kudrna D."/>
            <person name="Kulathinal R.J."/>
            <person name="Kumar S."/>
            <person name="Kwok R."/>
            <person name="Lander E."/>
            <person name="Langley C.H."/>
            <person name="Lapoint R."/>
            <person name="Lazzaro B.P."/>
            <person name="Lee S.J."/>
            <person name="Levesque L."/>
            <person name="Li R."/>
            <person name="Lin C.F."/>
            <person name="Lin M.F."/>
            <person name="Lindblad-Toh K."/>
            <person name="Llopart A."/>
            <person name="Long M."/>
            <person name="Low L."/>
            <person name="Lozovsky E."/>
            <person name="Lu J."/>
            <person name="Luo M."/>
            <person name="Machado C.A."/>
            <person name="Makalowski W."/>
            <person name="Marzo M."/>
            <person name="Matsuda M."/>
            <person name="Matzkin L."/>
            <person name="McAllister B."/>
            <person name="McBride C.S."/>
            <person name="McKernan B."/>
            <person name="McKernan K."/>
            <person name="Mendez-Lago M."/>
            <person name="Minx P."/>
            <person name="Mollenhauer M.U."/>
            <person name="Montooth K."/>
            <person name="Mount S.M."/>
            <person name="Mu X."/>
            <person name="Myers E."/>
            <person name="Negre B."/>
            <person name="Newfeld S."/>
            <person name="Nielsen R."/>
            <person name="Noor M.A."/>
            <person name="O'Grady P."/>
            <person name="Pachter L."/>
            <person name="Papaceit M."/>
            <person name="Parisi M.J."/>
            <person name="Parisi M."/>
            <person name="Parts L."/>
            <person name="Pedersen J.S."/>
            <person name="Pesole G."/>
            <person name="Phillippy A.M."/>
            <person name="Ponting C.P."/>
            <person name="Pop M."/>
            <person name="Porcelli D."/>
            <person name="Powell J.R."/>
            <person name="Prohaska S."/>
            <person name="Pruitt K."/>
            <person name="Puig M."/>
            <person name="Quesneville H."/>
            <person name="Ram K.R."/>
            <person name="Rand D."/>
            <person name="Rasmussen M.D."/>
            <person name="Reed L.K."/>
            <person name="Reenan R."/>
            <person name="Reily A."/>
            <person name="Remington K.A."/>
            <person name="Rieger T.T."/>
            <person name="Ritchie M.G."/>
            <person name="Robin C."/>
            <person name="Rogers Y.H."/>
            <person name="Rohde C."/>
            <person name="Rozas J."/>
            <person name="Rubenfield M.J."/>
            <person name="Ruiz A."/>
            <person name="Russo S."/>
            <person name="Salzberg S.L."/>
            <person name="Sanchez-Gracia A."/>
            <person name="Saranga D.J."/>
            <person name="Sato H."/>
            <person name="Schaeffer S.W."/>
            <person name="Schatz M.C."/>
            <person name="Schlenke T."/>
            <person name="Schwartz R."/>
            <person name="Segarra C."/>
            <person name="Singh R.S."/>
            <person name="Sirot L."/>
            <person name="Sirota M."/>
            <person name="Sisneros N.B."/>
            <person name="Smith C.D."/>
            <person name="Smith T.F."/>
            <person name="Spieth J."/>
            <person name="Stage D.E."/>
            <person name="Stark A."/>
            <person name="Stephan W."/>
            <person name="Strausberg R.L."/>
            <person name="Strempel S."/>
            <person name="Sturgill D."/>
            <person name="Sutton G."/>
            <person name="Sutton G.G."/>
            <person name="Tao W."/>
            <person name="Teichmann S."/>
            <person name="Tobari Y.N."/>
            <person name="Tomimura Y."/>
            <person name="Tsolas J.M."/>
            <person name="Valente V.L."/>
            <person name="Venter E."/>
            <person name="Venter J.C."/>
            <person name="Vicario S."/>
            <person name="Vieira F.G."/>
            <person name="Vilella A.J."/>
            <person name="Villasante A."/>
            <person name="Walenz B."/>
            <person name="Wang J."/>
            <person name="Wasserman M."/>
            <person name="Watts T."/>
            <person name="Wilson D."/>
            <person name="Wilson R.K."/>
            <person name="Wing R.A."/>
            <person name="Wolfner M.F."/>
            <person name="Wong A."/>
            <person name="Wong G.K."/>
            <person name="Wu C.I."/>
            <person name="Wu G."/>
            <person name="Yamamoto D."/>
            <person name="Yang H.P."/>
            <person name="Yang S.P."/>
            <person name="Yorke J.A."/>
            <person name="Yoshida K."/>
            <person name="Zdobnov E."/>
            <person name="Zhang P."/>
            <person name="Zhang Y."/>
            <person name="Zimin A.V."/>
            <person name="Baldwin J."/>
            <person name="Abdouelleil A."/>
            <person name="Abdulkadir J."/>
            <person name="Abebe A."/>
            <person name="Abera B."/>
            <person name="Abreu J."/>
            <person name="Acer S.C."/>
            <person name="Aftuck L."/>
            <person name="Alexander A."/>
            <person name="An P."/>
            <person name="Anderson E."/>
            <person name="Anderson S."/>
            <person name="Arachi H."/>
            <person name="Azer M."/>
            <person name="Bachantsang P."/>
            <person name="Barry A."/>
            <person name="Bayul T."/>
            <person name="Berlin A."/>
            <person name="Bessette D."/>
            <person name="Bloom T."/>
            <person name="Blye J."/>
            <person name="Boguslavskiy L."/>
            <person name="Bonnet C."/>
            <person name="Boukhgalter B."/>
            <person name="Bourzgui I."/>
            <person name="Brown A."/>
            <person name="Cahill P."/>
            <person name="Channer S."/>
            <person name="Cheshatsang Y."/>
            <person name="Chuda L."/>
            <person name="Citroen M."/>
            <person name="Collymore A."/>
            <person name="Cooke P."/>
            <person name="Costello M."/>
            <person name="D'Aco K."/>
            <person name="Daza R."/>
            <person name="De Haan G."/>
            <person name="DeGray S."/>
            <person name="DeMaso C."/>
            <person name="Dhargay N."/>
            <person name="Dooley K."/>
            <person name="Dooley E."/>
            <person name="Doricent M."/>
            <person name="Dorje P."/>
            <person name="Dorjee K."/>
            <person name="Dupes A."/>
            <person name="Elong R."/>
            <person name="Falk J."/>
            <person name="Farina A."/>
            <person name="Faro S."/>
            <person name="Ferguson D."/>
            <person name="Fisher S."/>
            <person name="Foley C.D."/>
            <person name="Franke A."/>
            <person name="Friedrich D."/>
            <person name="Gadbois L."/>
            <person name="Gearin G."/>
            <person name="Gearin C.R."/>
            <person name="Giannoukos G."/>
            <person name="Goode T."/>
            <person name="Graham J."/>
            <person name="Grandbois E."/>
            <person name="Grewal S."/>
            <person name="Gyaltsen K."/>
            <person name="Hafez N."/>
            <person name="Hagos B."/>
            <person name="Hall J."/>
            <person name="Henson C."/>
            <person name="Hollinger A."/>
            <person name="Honan T."/>
            <person name="Huard M.D."/>
            <person name="Hughes L."/>
            <person name="Hurhula B."/>
            <person name="Husby M.E."/>
            <person name="Kamat A."/>
            <person name="Kanga B."/>
            <person name="Kashin S."/>
            <person name="Khazanovich D."/>
            <person name="Kisner P."/>
            <person name="Lance K."/>
            <person name="Lara M."/>
            <person name="Lee W."/>
            <person name="Lennon N."/>
            <person name="Letendre F."/>
            <person name="LeVine R."/>
            <person name="Lipovsky A."/>
            <person name="Liu X."/>
            <person name="Liu J."/>
            <person name="Liu S."/>
            <person name="Lokyitsang T."/>
            <person name="Lokyitsang Y."/>
            <person name="Lubonja R."/>
            <person name="Lui A."/>
            <person name="MacDonald P."/>
            <person name="Magnisalis V."/>
            <person name="Maru K."/>
            <person name="Matthews C."/>
            <person name="McCusker W."/>
            <person name="McDonough S."/>
            <person name="Mehta T."/>
            <person name="Meldrim J."/>
            <person name="Meneus L."/>
            <person name="Mihai O."/>
            <person name="Mihalev A."/>
            <person name="Mihova T."/>
            <person name="Mittelman R."/>
            <person name="Mlenga V."/>
            <person name="Montmayeur A."/>
            <person name="Mulrain L."/>
            <person name="Navidi A."/>
            <person name="Naylor J."/>
            <person name="Negash T."/>
            <person name="Nguyen T."/>
            <person name="Nguyen N."/>
            <person name="Nicol R."/>
            <person name="Norbu C."/>
            <person name="Norbu N."/>
            <person name="Novod N."/>
            <person name="O'Neill B."/>
            <person name="Osman S."/>
            <person name="Markiewicz E."/>
            <person name="Oyono O.L."/>
            <person name="Patti C."/>
            <person name="Phunkhang P."/>
            <person name="Pierre F."/>
            <person name="Priest M."/>
            <person name="Raghuraman S."/>
            <person name="Rege F."/>
            <person name="Reyes R."/>
            <person name="Rise C."/>
            <person name="Rogov P."/>
            <person name="Ross K."/>
            <person name="Ryan E."/>
            <person name="Settipalli S."/>
            <person name="Shea T."/>
            <person name="Sherpa N."/>
            <person name="Shi L."/>
            <person name="Shih D."/>
            <person name="Sparrow T."/>
            <person name="Spaulding J."/>
            <person name="Stalker J."/>
            <person name="Stange-Thomann N."/>
            <person name="Stavropoulos S."/>
            <person name="Stone C."/>
            <person name="Strader C."/>
            <person name="Tesfaye S."/>
            <person name="Thomson T."/>
            <person name="Thoulutsang Y."/>
            <person name="Thoulutsang D."/>
            <person name="Topham K."/>
            <person name="Topping I."/>
            <person name="Tsamla T."/>
            <person name="Vassiliev H."/>
            <person name="Vo A."/>
            <person name="Wangchuk T."/>
            <person name="Wangdi T."/>
            <person name="Weiand M."/>
            <person name="Wilkinson J."/>
            <person name="Wilson A."/>
            <person name="Yadav S."/>
            <person name="Young G."/>
            <person name="Yu Q."/>
            <person name="Zembek L."/>
            <person name="Zhong D."/>
            <person name="Zimmer A."/>
            <person name="Zwirko Z."/>
            <person name="Jaffe D.B."/>
            <person name="Alvarez P."/>
            <person name="Brockman W."/>
            <person name="Butler J."/>
            <person name="Chin C."/>
            <person name="Gnerre S."/>
            <person name="Grabherr M."/>
            <person name="Kleber M."/>
            <person name="Mauceli E."/>
            <person name="MacCallum I."/>
        </authorList>
    </citation>
    <scope>NUCLEOTIDE SEQUENCE [LARGE SCALE GENOMIC DNA]</scope>
    <source>
        <strain evidence="2">Rob3c / Tucson 14021-0248.25</strain>
    </source>
</reference>
<dbReference type="HOGENOM" id="CLU_2017619_0_0_1"/>
<protein>
    <submittedName>
        <fullName evidence="1">GM14838</fullName>
    </submittedName>
</protein>
<organism evidence="2">
    <name type="scientific">Drosophila sechellia</name>
    <name type="common">Fruit fly</name>
    <dbReference type="NCBI Taxonomy" id="7238"/>
    <lineage>
        <taxon>Eukaryota</taxon>
        <taxon>Metazoa</taxon>
        <taxon>Ecdysozoa</taxon>
        <taxon>Arthropoda</taxon>
        <taxon>Hexapoda</taxon>
        <taxon>Insecta</taxon>
        <taxon>Pterygota</taxon>
        <taxon>Neoptera</taxon>
        <taxon>Endopterygota</taxon>
        <taxon>Diptera</taxon>
        <taxon>Brachycera</taxon>
        <taxon>Muscomorpha</taxon>
        <taxon>Ephydroidea</taxon>
        <taxon>Drosophilidae</taxon>
        <taxon>Drosophila</taxon>
        <taxon>Sophophora</taxon>
    </lineage>
</organism>
<name>B4HXG9_DROSE</name>
<dbReference type="AlphaFoldDB" id="B4HXG9"/>